<accession>A0A517XZC7</accession>
<dbReference type="Proteomes" id="UP000319576">
    <property type="component" value="Chromosome"/>
</dbReference>
<evidence type="ECO:0000256" key="1">
    <source>
        <dbReference type="SAM" id="Coils"/>
    </source>
</evidence>
<name>A0A517XZC7_9BACT</name>
<keyword evidence="1" id="KW-0175">Coiled coil</keyword>
<dbReference type="SUPFAM" id="SSF88659">
    <property type="entry name" value="Sigma3 and sigma4 domains of RNA polymerase sigma factors"/>
    <property type="match status" value="1"/>
</dbReference>
<dbReference type="InterPro" id="IPR013324">
    <property type="entry name" value="RNA_pol_sigma_r3/r4-like"/>
</dbReference>
<proteinExistence type="predicted"/>
<dbReference type="AlphaFoldDB" id="A0A517XZC7"/>
<keyword evidence="4" id="KW-1185">Reference proteome</keyword>
<dbReference type="GO" id="GO:0006352">
    <property type="term" value="P:DNA-templated transcription initiation"/>
    <property type="evidence" value="ECO:0007669"/>
    <property type="project" value="InterPro"/>
</dbReference>
<dbReference type="InterPro" id="IPR053812">
    <property type="entry name" value="HTH_Sigma70_ECF-like"/>
</dbReference>
<reference evidence="3 4" key="1">
    <citation type="submission" date="2019-02" db="EMBL/GenBank/DDBJ databases">
        <title>Deep-cultivation of Planctomycetes and their phenomic and genomic characterization uncovers novel biology.</title>
        <authorList>
            <person name="Wiegand S."/>
            <person name="Jogler M."/>
            <person name="Boedeker C."/>
            <person name="Pinto D."/>
            <person name="Vollmers J."/>
            <person name="Rivas-Marin E."/>
            <person name="Kohn T."/>
            <person name="Peeters S.H."/>
            <person name="Heuer A."/>
            <person name="Rast P."/>
            <person name="Oberbeckmann S."/>
            <person name="Bunk B."/>
            <person name="Jeske O."/>
            <person name="Meyerdierks A."/>
            <person name="Storesund J.E."/>
            <person name="Kallscheuer N."/>
            <person name="Luecker S."/>
            <person name="Lage O.M."/>
            <person name="Pohl T."/>
            <person name="Merkel B.J."/>
            <person name="Hornburger P."/>
            <person name="Mueller R.-W."/>
            <person name="Bruemmer F."/>
            <person name="Labrenz M."/>
            <person name="Spormann A.M."/>
            <person name="Op den Camp H."/>
            <person name="Overmann J."/>
            <person name="Amann R."/>
            <person name="Jetten M.S.M."/>
            <person name="Mascher T."/>
            <person name="Medema M.H."/>
            <person name="Devos D.P."/>
            <person name="Kaster A.-K."/>
            <person name="Ovreas L."/>
            <person name="Rohde M."/>
            <person name="Galperin M.Y."/>
            <person name="Jogler C."/>
        </authorList>
    </citation>
    <scope>NUCLEOTIDE SEQUENCE [LARGE SCALE GENOMIC DNA]</scope>
    <source>
        <strain evidence="3 4">ETA_A1</strain>
    </source>
</reference>
<dbReference type="GO" id="GO:0003700">
    <property type="term" value="F:DNA-binding transcription factor activity"/>
    <property type="evidence" value="ECO:0007669"/>
    <property type="project" value="InterPro"/>
</dbReference>
<dbReference type="Pfam" id="PF07638">
    <property type="entry name" value="Sigma70_ECF"/>
    <property type="match status" value="1"/>
</dbReference>
<dbReference type="InterPro" id="IPR000792">
    <property type="entry name" value="Tscrpt_reg_LuxR_C"/>
</dbReference>
<dbReference type="Gene3D" id="1.10.10.10">
    <property type="entry name" value="Winged helix-like DNA-binding domain superfamily/Winged helix DNA-binding domain"/>
    <property type="match status" value="1"/>
</dbReference>
<dbReference type="Gene3D" id="1.10.1740.10">
    <property type="match status" value="1"/>
</dbReference>
<feature type="domain" description="HTH luxR-type" evidence="2">
    <location>
        <begin position="162"/>
        <end position="189"/>
    </location>
</feature>
<dbReference type="NCBIfam" id="TIGR02937">
    <property type="entry name" value="sigma70-ECF"/>
    <property type="match status" value="1"/>
</dbReference>
<gene>
    <name evidence="3" type="ORF">ETAA1_48530</name>
</gene>
<dbReference type="PROSITE" id="PS00622">
    <property type="entry name" value="HTH_LUXR_1"/>
    <property type="match status" value="1"/>
</dbReference>
<evidence type="ECO:0000313" key="4">
    <source>
        <dbReference type="Proteomes" id="UP000319576"/>
    </source>
</evidence>
<feature type="coiled-coil region" evidence="1">
    <location>
        <begin position="165"/>
        <end position="192"/>
    </location>
</feature>
<dbReference type="EMBL" id="CP036273">
    <property type="protein sequence ID" value="QDU22864.1"/>
    <property type="molecule type" value="Genomic_DNA"/>
</dbReference>
<dbReference type="InterPro" id="IPR014284">
    <property type="entry name" value="RNA_pol_sigma-70_dom"/>
</dbReference>
<dbReference type="RefSeq" id="WP_202920366.1">
    <property type="nucleotide sequence ID" value="NZ_CP036273.1"/>
</dbReference>
<dbReference type="InterPro" id="IPR036388">
    <property type="entry name" value="WH-like_DNA-bd_sf"/>
</dbReference>
<evidence type="ECO:0000259" key="2">
    <source>
        <dbReference type="PROSITE" id="PS00622"/>
    </source>
</evidence>
<evidence type="ECO:0000313" key="3">
    <source>
        <dbReference type="EMBL" id="QDU22864.1"/>
    </source>
</evidence>
<sequence length="198" mass="22089">MAANDSVAILMDRLRSGEDGAAREVFELFTHRLVGLARKNLGGRLAVKLDPEDVVQSAYKSFFLRQRDGGLDVGSWDGLWGVLTMITLRKCADRAAYYRAGKRDVARETVTNADDSVTPADLVLDREPQPDEAAALAETVEELFRSLDDPDERAILELSLQGFTAAEVAEQLGRAERSVRRLRERLRKRLERMQTGAV</sequence>
<organism evidence="3 4">
    <name type="scientific">Urbifossiella limnaea</name>
    <dbReference type="NCBI Taxonomy" id="2528023"/>
    <lineage>
        <taxon>Bacteria</taxon>
        <taxon>Pseudomonadati</taxon>
        <taxon>Planctomycetota</taxon>
        <taxon>Planctomycetia</taxon>
        <taxon>Gemmatales</taxon>
        <taxon>Gemmataceae</taxon>
        <taxon>Urbifossiella</taxon>
    </lineage>
</organism>
<dbReference type="KEGG" id="uli:ETAA1_48530"/>
<protein>
    <submittedName>
        <fullName evidence="3">RNA polymerase sigma factor</fullName>
    </submittedName>
</protein>